<keyword evidence="2" id="KW-1185">Reference proteome</keyword>
<accession>A0AC61YDE9</accession>
<keyword evidence="1" id="KW-0560">Oxidoreductase</keyword>
<name>A0AC61YDE9_9FLAO</name>
<dbReference type="EC" id="1.1.1.100" evidence="1"/>
<proteinExistence type="predicted"/>
<evidence type="ECO:0000313" key="1">
    <source>
        <dbReference type="EMBL" id="VVV02433.1"/>
    </source>
</evidence>
<sequence>MSNNKIALVTGGSRGLGRDMAISLSKKGLDVIITYQSNKEAADEVIGQIEQNGQKGFAIHLDVMDLKSFDTFSSLLKSSLSKSFGTEKIDYLVNNGGFIHYANYTDATPEQFEELLNVHFKGPFFLTQKLLNELILRDNGGIVNISTGLARFTTPGFATYAAMKGAMETLTKYQAQELGKRGIRSNIVAPGPIETDIMGGAVRDNSDMNTHLASQAALGRVGLPDDIGSVVAFLCTDDSKWINAQRIEVSGGSNL</sequence>
<evidence type="ECO:0000313" key="2">
    <source>
        <dbReference type="Proteomes" id="UP000356253"/>
    </source>
</evidence>
<organism evidence="1 2">
    <name type="scientific">Mesonia oceanica</name>
    <dbReference type="NCBI Taxonomy" id="2687242"/>
    <lineage>
        <taxon>Bacteria</taxon>
        <taxon>Pseudomonadati</taxon>
        <taxon>Bacteroidota</taxon>
        <taxon>Flavobacteriia</taxon>
        <taxon>Flavobacteriales</taxon>
        <taxon>Flavobacteriaceae</taxon>
        <taxon>Mesonia</taxon>
    </lineage>
</organism>
<reference evidence="1" key="1">
    <citation type="submission" date="2019-09" db="EMBL/GenBank/DDBJ databases">
        <authorList>
            <person name="Rodrigo-Torres L."/>
            <person name="Arahal R. D."/>
            <person name="Lucena T."/>
        </authorList>
    </citation>
    <scope>NUCLEOTIDE SEQUENCE</scope>
    <source>
        <strain evidence="1">ISS653</strain>
    </source>
</reference>
<dbReference type="Proteomes" id="UP000356253">
    <property type="component" value="Unassembled WGS sequence"/>
</dbReference>
<dbReference type="EMBL" id="CABVMM010000021">
    <property type="protein sequence ID" value="VVV02433.1"/>
    <property type="molecule type" value="Genomic_DNA"/>
</dbReference>
<protein>
    <submittedName>
        <fullName evidence="1">3-oxoacyl-[acyl-carrier-protein] reductase FabG</fullName>
        <ecNumber evidence="1">1.1.1.100</ecNumber>
    </submittedName>
</protein>
<comment type="caution">
    <text evidence="1">The sequence shown here is derived from an EMBL/GenBank/DDBJ whole genome shotgun (WGS) entry which is preliminary data.</text>
</comment>
<gene>
    <name evidence="1" type="primary">fabG_13</name>
    <name evidence="1" type="ORF">FVB9532_03732</name>
</gene>